<reference evidence="1 2" key="1">
    <citation type="journal article" date="2010" name="Cell Res.">
        <title>Complete genome sequence of the rifamycin SV-producing Amycolatopsis mediterranei U32 revealed its genetic characteristics in phylogeny and metabolism.</title>
        <authorList>
            <person name="Zhao W."/>
            <person name="Zhong Y."/>
            <person name="Yuan H."/>
            <person name="Wang J."/>
            <person name="Zheng H."/>
            <person name="Wang Y."/>
            <person name="Cen X."/>
            <person name="Xu F."/>
            <person name="Bai J."/>
            <person name="Han X."/>
            <person name="Lu G."/>
            <person name="Zhu Y."/>
            <person name="Shao Z."/>
            <person name="Yan H."/>
            <person name="Li C."/>
            <person name="Peng N."/>
            <person name="Zhang Z."/>
            <person name="Zhang Y."/>
            <person name="Lin W."/>
            <person name="Fan Y."/>
            <person name="Qin Z."/>
            <person name="Hu Y."/>
            <person name="Zhu B."/>
            <person name="Wang S."/>
            <person name="Ding X."/>
            <person name="Zhao G.P."/>
        </authorList>
    </citation>
    <scope>NUCLEOTIDE SEQUENCE [LARGE SCALE GENOMIC DNA]</scope>
    <source>
        <strain evidence="2">U-32</strain>
    </source>
</reference>
<sequence>MVKTLPEALAPWRKPLATHNPGQIVLDLAIGSRPGDFAVDVSVLRVQLVGQAMAGGLQRGPPPVSGVLVAIVCVHTRGERYDAP</sequence>
<gene>
    <name evidence="1" type="ordered locus">AMED_5631</name>
</gene>
<dbReference type="AlphaFoldDB" id="A0A0H3DCM4"/>
<proteinExistence type="predicted"/>
<name>A0A0H3DCM4_AMYMU</name>
<dbReference type="EMBL" id="CP002000">
    <property type="protein sequence ID" value="ADJ47384.1"/>
    <property type="molecule type" value="Genomic_DNA"/>
</dbReference>
<evidence type="ECO:0000313" key="2">
    <source>
        <dbReference type="Proteomes" id="UP000000328"/>
    </source>
</evidence>
<dbReference type="OrthoDB" id="3254802at2"/>
<organism evidence="1 2">
    <name type="scientific">Amycolatopsis mediterranei (strain U-32)</name>
    <dbReference type="NCBI Taxonomy" id="749927"/>
    <lineage>
        <taxon>Bacteria</taxon>
        <taxon>Bacillati</taxon>
        <taxon>Actinomycetota</taxon>
        <taxon>Actinomycetes</taxon>
        <taxon>Pseudonocardiales</taxon>
        <taxon>Pseudonocardiaceae</taxon>
        <taxon>Amycolatopsis</taxon>
    </lineage>
</organism>
<dbReference type="KEGG" id="amd:AMED_5631"/>
<dbReference type="HOGENOM" id="CLU_2520326_0_0_11"/>
<protein>
    <submittedName>
        <fullName evidence="1">Transposase remnant</fullName>
    </submittedName>
</protein>
<dbReference type="Proteomes" id="UP000000328">
    <property type="component" value="Chromosome"/>
</dbReference>
<evidence type="ECO:0000313" key="1">
    <source>
        <dbReference type="EMBL" id="ADJ47384.1"/>
    </source>
</evidence>
<accession>A0A0H3DCM4</accession>